<name>A0A6P4Z2U5_BRABE</name>
<evidence type="ECO:0000313" key="4">
    <source>
        <dbReference type="RefSeq" id="XP_019628254.1"/>
    </source>
</evidence>
<dbReference type="AlphaFoldDB" id="A0A6P4Z2U5"/>
<dbReference type="SUPFAM" id="SSF51197">
    <property type="entry name" value="Clavaminate synthase-like"/>
    <property type="match status" value="1"/>
</dbReference>
<dbReference type="KEGG" id="bbel:109472837"/>
<proteinExistence type="predicted"/>
<evidence type="ECO:0000256" key="1">
    <source>
        <dbReference type="ARBA" id="ARBA00001962"/>
    </source>
</evidence>
<accession>A0A6P4Z2U5</accession>
<dbReference type="Proteomes" id="UP000515135">
    <property type="component" value="Unplaced"/>
</dbReference>
<gene>
    <name evidence="3 4" type="primary">LOC109472837</name>
</gene>
<evidence type="ECO:0000313" key="3">
    <source>
        <dbReference type="RefSeq" id="XP_019628253.1"/>
    </source>
</evidence>
<comment type="cofactor">
    <cofactor evidence="1">
        <name>Fe cation</name>
        <dbReference type="ChEBI" id="CHEBI:24875"/>
    </cofactor>
</comment>
<keyword evidence="2" id="KW-1185">Reference proteome</keyword>
<dbReference type="Gene3D" id="2.60.120.620">
    <property type="entry name" value="q2cbj1_9rhob like domain"/>
    <property type="match status" value="1"/>
</dbReference>
<dbReference type="RefSeq" id="XP_019628253.1">
    <property type="nucleotide sequence ID" value="XM_019772694.1"/>
</dbReference>
<dbReference type="OrthoDB" id="445007at2759"/>
<keyword evidence="3 4" id="KW-0560">Oxidoreductase</keyword>
<dbReference type="Pfam" id="PF05721">
    <property type="entry name" value="PhyH"/>
    <property type="match status" value="1"/>
</dbReference>
<dbReference type="InterPro" id="IPR008775">
    <property type="entry name" value="Phytyl_CoA_dOase-like"/>
</dbReference>
<organism evidence="2 4">
    <name type="scientific">Branchiostoma belcheri</name>
    <name type="common">Amphioxus</name>
    <dbReference type="NCBI Taxonomy" id="7741"/>
    <lineage>
        <taxon>Eukaryota</taxon>
        <taxon>Metazoa</taxon>
        <taxon>Chordata</taxon>
        <taxon>Cephalochordata</taxon>
        <taxon>Leptocardii</taxon>
        <taxon>Amphioxiformes</taxon>
        <taxon>Branchiostomatidae</taxon>
        <taxon>Branchiostoma</taxon>
    </lineage>
</organism>
<reference evidence="3 4" key="1">
    <citation type="submission" date="2025-04" db="UniProtKB">
        <authorList>
            <consortium name="RefSeq"/>
        </authorList>
    </citation>
    <scope>IDENTIFICATION</scope>
    <source>
        <tissue evidence="3 4">Gonad</tissue>
    </source>
</reference>
<dbReference type="RefSeq" id="XP_019628254.1">
    <property type="nucleotide sequence ID" value="XM_019772695.1"/>
</dbReference>
<evidence type="ECO:0000313" key="2">
    <source>
        <dbReference type="Proteomes" id="UP000515135"/>
    </source>
</evidence>
<sequence length="273" mass="30701">MAAGRVDPEVVREYRENGAVCLRGVFSADWVDKIRNGIEKNKASPSRYSESLVGQGGPGAYFNDYCNWRSIPEFQDFVYNSPAAQIAAQLMDSQTAIFYHEHVLTKDPGTYKTTPWHHDQAYYPVDGDKVCSIWMPVDPVSMETCVQFVRGSQGWGWFFPRKFATTLNYGLTGDDTGGKVFRDVPDIDGDRDKYDILTWDVQPGDCIVFHMKTLHGAPANTAQTPRRVVSTRWLGDDAVLAPRPWEVSPPITGGLTYGDKMACDTFPVIWKRD</sequence>
<dbReference type="GO" id="GO:0051213">
    <property type="term" value="F:dioxygenase activity"/>
    <property type="evidence" value="ECO:0007669"/>
    <property type="project" value="UniProtKB-KW"/>
</dbReference>
<protein>
    <submittedName>
        <fullName evidence="3">Probable phytanoyl-CoA dioxygenase isoform X1</fullName>
    </submittedName>
    <submittedName>
        <fullName evidence="4">Probable phytanoyl-CoA dioxygenase isoform X2</fullName>
    </submittedName>
</protein>
<dbReference type="GeneID" id="109472837"/>
<dbReference type="PANTHER" id="PTHR20883:SF49">
    <property type="entry name" value="PHYTANOYL-COA DIOXYGENASE"/>
    <property type="match status" value="1"/>
</dbReference>
<keyword evidence="3 4" id="KW-0223">Dioxygenase</keyword>
<dbReference type="PANTHER" id="PTHR20883">
    <property type="entry name" value="PHYTANOYL-COA DIOXYGENASE DOMAIN CONTAINING 1"/>
    <property type="match status" value="1"/>
</dbReference>